<keyword evidence="4" id="KW-1185">Reference proteome</keyword>
<dbReference type="Proteomes" id="UP000322976">
    <property type="component" value="Unassembled WGS sequence"/>
</dbReference>
<dbReference type="CDD" id="cd06088">
    <property type="entry name" value="KOW_RPL14"/>
    <property type="match status" value="1"/>
</dbReference>
<dbReference type="SUPFAM" id="SSF50104">
    <property type="entry name" value="Translation proteins SH3-like domain"/>
    <property type="match status" value="1"/>
</dbReference>
<name>A0A5D8QE07_9THEO</name>
<keyword evidence="1" id="KW-0689">Ribosomal protein</keyword>
<comment type="caution">
    <text evidence="3">The sequence shown here is derived from an EMBL/GenBank/DDBJ whole genome shotgun (WGS) entry which is preliminary data.</text>
</comment>
<dbReference type="RefSeq" id="WP_149544655.1">
    <property type="nucleotide sequence ID" value="NZ_VTPS01000004.1"/>
</dbReference>
<proteinExistence type="predicted"/>
<dbReference type="EMBL" id="VTPS01000004">
    <property type="protein sequence ID" value="TZE82741.1"/>
    <property type="molecule type" value="Genomic_DNA"/>
</dbReference>
<dbReference type="InterPro" id="IPR041985">
    <property type="entry name" value="Ribosomal_eL14_KOW"/>
</dbReference>
<evidence type="ECO:0000256" key="2">
    <source>
        <dbReference type="ARBA" id="ARBA00023274"/>
    </source>
</evidence>
<keyword evidence="2" id="KW-0687">Ribonucleoprotein</keyword>
<organism evidence="3 4">
    <name type="scientific">Calorimonas adulescens</name>
    <dbReference type="NCBI Taxonomy" id="2606906"/>
    <lineage>
        <taxon>Bacteria</taxon>
        <taxon>Bacillati</taxon>
        <taxon>Bacillota</taxon>
        <taxon>Clostridia</taxon>
        <taxon>Thermoanaerobacterales</taxon>
        <taxon>Thermoanaerobacteraceae</taxon>
        <taxon>Calorimonas</taxon>
    </lineage>
</organism>
<evidence type="ECO:0000256" key="1">
    <source>
        <dbReference type="ARBA" id="ARBA00022980"/>
    </source>
</evidence>
<sequence length="95" mass="10681">MDGIGLKVGQVVKSKAGRDKGKLFIVLNVEDPYAYIADGSLRKVEKPKKKKIKHLIKYNVVDENIRTKILNGKKPTNTELCKSLLNINLNDVCEE</sequence>
<evidence type="ECO:0000313" key="4">
    <source>
        <dbReference type="Proteomes" id="UP000322976"/>
    </source>
</evidence>
<dbReference type="AlphaFoldDB" id="A0A5D8QE07"/>
<gene>
    <name evidence="3" type="ORF">FWJ32_03840</name>
</gene>
<accession>A0A5D8QE07</accession>
<dbReference type="Gene3D" id="2.30.30.30">
    <property type="match status" value="1"/>
</dbReference>
<evidence type="ECO:0000313" key="3">
    <source>
        <dbReference type="EMBL" id="TZE82741.1"/>
    </source>
</evidence>
<dbReference type="InterPro" id="IPR008991">
    <property type="entry name" value="Translation_prot_SH3-like_sf"/>
</dbReference>
<dbReference type="InterPro" id="IPR014722">
    <property type="entry name" value="Rib_uL2_dom2"/>
</dbReference>
<dbReference type="GO" id="GO:0005840">
    <property type="term" value="C:ribosome"/>
    <property type="evidence" value="ECO:0007669"/>
    <property type="project" value="UniProtKB-KW"/>
</dbReference>
<protein>
    <submittedName>
        <fullName evidence="3">RNA-binding protein</fullName>
    </submittedName>
</protein>
<reference evidence="3 4" key="1">
    <citation type="submission" date="2019-08" db="EMBL/GenBank/DDBJ databases">
        <title>Calorimonas adulescens gen. nov., sp. nov., an anaerobic thermophilic bacterium from Sakhalin hot spring.</title>
        <authorList>
            <person name="Khomyakova M.A."/>
            <person name="Merkel A.Y."/>
            <person name="Novikov A."/>
            <person name="Bonch-Osmolovskaya E.A."/>
            <person name="Slobodkin A.I."/>
        </authorList>
    </citation>
    <scope>NUCLEOTIDE SEQUENCE [LARGE SCALE GENOMIC DNA]</scope>
    <source>
        <strain evidence="3 4">A05MB</strain>
    </source>
</reference>
<dbReference type="GO" id="GO:1990904">
    <property type="term" value="C:ribonucleoprotein complex"/>
    <property type="evidence" value="ECO:0007669"/>
    <property type="project" value="UniProtKB-KW"/>
</dbReference>